<evidence type="ECO:0000313" key="7">
    <source>
        <dbReference type="EMBL" id="TSH96422.1"/>
    </source>
</evidence>
<evidence type="ECO:0000256" key="2">
    <source>
        <dbReference type="ARBA" id="ARBA00022723"/>
    </source>
</evidence>
<dbReference type="InterPro" id="IPR003819">
    <property type="entry name" value="TauD/TfdA-like"/>
</dbReference>
<evidence type="ECO:0000259" key="6">
    <source>
        <dbReference type="Pfam" id="PF02668"/>
    </source>
</evidence>
<keyword evidence="8" id="KW-1185">Reference proteome</keyword>
<feature type="domain" description="TauD/TfdA-like" evidence="6">
    <location>
        <begin position="7"/>
        <end position="273"/>
    </location>
</feature>
<evidence type="ECO:0000256" key="5">
    <source>
        <dbReference type="ARBA" id="ARBA00023004"/>
    </source>
</evidence>
<proteinExistence type="inferred from homology"/>
<dbReference type="Gene3D" id="3.60.130.10">
    <property type="entry name" value="Clavaminate synthase-like"/>
    <property type="match status" value="1"/>
</dbReference>
<keyword evidence="4" id="KW-0560">Oxidoreductase</keyword>
<dbReference type="SUPFAM" id="SSF51197">
    <property type="entry name" value="Clavaminate synthase-like"/>
    <property type="match status" value="1"/>
</dbReference>
<dbReference type="GO" id="GO:0000908">
    <property type="term" value="F:taurine dioxygenase activity"/>
    <property type="evidence" value="ECO:0007669"/>
    <property type="project" value="TreeGrafter"/>
</dbReference>
<organism evidence="7 8">
    <name type="scientific">Verticiella sediminum</name>
    <dbReference type="NCBI Taxonomy" id="1247510"/>
    <lineage>
        <taxon>Bacteria</taxon>
        <taxon>Pseudomonadati</taxon>
        <taxon>Pseudomonadota</taxon>
        <taxon>Betaproteobacteria</taxon>
        <taxon>Burkholderiales</taxon>
        <taxon>Alcaligenaceae</taxon>
        <taxon>Verticiella</taxon>
    </lineage>
</organism>
<gene>
    <name evidence="7" type="ORF">FOZ76_09295</name>
</gene>
<dbReference type="Pfam" id="PF02668">
    <property type="entry name" value="TauD"/>
    <property type="match status" value="1"/>
</dbReference>
<accession>A0A556AU04</accession>
<dbReference type="InterPro" id="IPR042098">
    <property type="entry name" value="TauD-like_sf"/>
</dbReference>
<protein>
    <submittedName>
        <fullName evidence="7">TauD/TfdA family dioxygenase</fullName>
    </submittedName>
</protein>
<comment type="similarity">
    <text evidence="1">Belongs to the TfdA dioxygenase family.</text>
</comment>
<dbReference type="RefSeq" id="WP_143947872.1">
    <property type="nucleotide sequence ID" value="NZ_BAABMB010000002.1"/>
</dbReference>
<dbReference type="EMBL" id="VLTJ01000016">
    <property type="protein sequence ID" value="TSH96422.1"/>
    <property type="molecule type" value="Genomic_DNA"/>
</dbReference>
<comment type="caution">
    <text evidence="7">The sequence shown here is derived from an EMBL/GenBank/DDBJ whole genome shotgun (WGS) entry which is preliminary data.</text>
</comment>
<evidence type="ECO:0000256" key="4">
    <source>
        <dbReference type="ARBA" id="ARBA00023002"/>
    </source>
</evidence>
<dbReference type="OrthoDB" id="8893262at2"/>
<evidence type="ECO:0000256" key="3">
    <source>
        <dbReference type="ARBA" id="ARBA00022964"/>
    </source>
</evidence>
<dbReference type="AlphaFoldDB" id="A0A556AU04"/>
<reference evidence="7 8" key="1">
    <citation type="submission" date="2019-07" db="EMBL/GenBank/DDBJ databases">
        <title>Qingshengfaniella alkalisoli gen. nov., sp. nov., isolated from saline soil.</title>
        <authorList>
            <person name="Xu L."/>
            <person name="Huang X.-X."/>
            <person name="Sun J.-Q."/>
        </authorList>
    </citation>
    <scope>NUCLEOTIDE SEQUENCE [LARGE SCALE GENOMIC DNA]</scope>
    <source>
        <strain evidence="7 8">DSM 27279</strain>
    </source>
</reference>
<dbReference type="PANTHER" id="PTHR30468:SF1">
    <property type="entry name" value="ALPHA-KETOGLUTARATE-DEPENDENT SULFONATE DIOXYGENASE"/>
    <property type="match status" value="1"/>
</dbReference>
<evidence type="ECO:0000256" key="1">
    <source>
        <dbReference type="ARBA" id="ARBA00005896"/>
    </source>
</evidence>
<dbReference type="PANTHER" id="PTHR30468">
    <property type="entry name" value="ALPHA-KETOGLUTARATE-DEPENDENT SULFONATE DIOXYGENASE"/>
    <property type="match status" value="1"/>
</dbReference>
<dbReference type="GO" id="GO:0046872">
    <property type="term" value="F:metal ion binding"/>
    <property type="evidence" value="ECO:0007669"/>
    <property type="project" value="UniProtKB-KW"/>
</dbReference>
<keyword evidence="3 7" id="KW-0223">Dioxygenase</keyword>
<sequence length="294" mass="32343">MSTRIEFKPASAYVGAEVCGVDLTAPLGDEELASLRRALGEYGVLVFREQSLTPEQHIAVAESFGNIDVNRFFAAVPGYPMIAEVRKDPGQKSNIGEGWHTDHSYDLAPALGSLLYARTVPTLGGDTLFASMYAAYDALSDGLKHTLDGLQALHSSRHVFGAQRVRDWGDLQGRLMNTGSATQDAVHPVVIRHPISGRKALYVNPDFTVGIDGWSQAESRGLLEFLYQHAARPEFTMRLRWRENTLAFWDNRATWHFALNDYHGQARLMHRITLQGVPLLPGADTGALTVVAAT</sequence>
<name>A0A556AU04_9BURK</name>
<dbReference type="GO" id="GO:0006790">
    <property type="term" value="P:sulfur compound metabolic process"/>
    <property type="evidence" value="ECO:0007669"/>
    <property type="project" value="TreeGrafter"/>
</dbReference>
<dbReference type="InterPro" id="IPR051323">
    <property type="entry name" value="AtsK-like"/>
</dbReference>
<dbReference type="GO" id="GO:0005737">
    <property type="term" value="C:cytoplasm"/>
    <property type="evidence" value="ECO:0007669"/>
    <property type="project" value="TreeGrafter"/>
</dbReference>
<dbReference type="Proteomes" id="UP000318405">
    <property type="component" value="Unassembled WGS sequence"/>
</dbReference>
<evidence type="ECO:0000313" key="8">
    <source>
        <dbReference type="Proteomes" id="UP000318405"/>
    </source>
</evidence>
<keyword evidence="2" id="KW-0479">Metal-binding</keyword>
<keyword evidence="5" id="KW-0408">Iron</keyword>